<dbReference type="EMBL" id="JBBKAK010000001">
    <property type="protein sequence ID" value="MEJ8671911.1"/>
    <property type="molecule type" value="Genomic_DNA"/>
</dbReference>
<sequence length="72" mass="7845">MPAQQPTLDGTLPDTGLTYAEWADLVRPYFVTAAQSGRRFTSYEIAAENELPEPPNAKADWATSCSPWLATG</sequence>
<accession>A0ABU8USP3</accession>
<gene>
    <name evidence="1" type="ORF">WKI71_36770</name>
</gene>
<name>A0ABU8USP3_9ACTN</name>
<evidence type="ECO:0000313" key="2">
    <source>
        <dbReference type="Proteomes" id="UP001376459"/>
    </source>
</evidence>
<comment type="caution">
    <text evidence="1">The sequence shown here is derived from an EMBL/GenBank/DDBJ whole genome shotgun (WGS) entry which is preliminary data.</text>
</comment>
<dbReference type="Proteomes" id="UP001376459">
    <property type="component" value="Unassembled WGS sequence"/>
</dbReference>
<organism evidence="1 2">
    <name type="scientific">Streptomyces machairae</name>
    <dbReference type="NCBI Taxonomy" id="3134109"/>
    <lineage>
        <taxon>Bacteria</taxon>
        <taxon>Bacillati</taxon>
        <taxon>Actinomycetota</taxon>
        <taxon>Actinomycetes</taxon>
        <taxon>Kitasatosporales</taxon>
        <taxon>Streptomycetaceae</taxon>
        <taxon>Streptomyces</taxon>
    </lineage>
</organism>
<protein>
    <submittedName>
        <fullName evidence="1">Uncharacterized protein</fullName>
    </submittedName>
</protein>
<evidence type="ECO:0000313" key="1">
    <source>
        <dbReference type="EMBL" id="MEJ8671911.1"/>
    </source>
</evidence>
<reference evidence="1 2" key="1">
    <citation type="submission" date="2024-03" db="EMBL/GenBank/DDBJ databases">
        <title>Novel Streptomyces species of biotechnological and ecological value are a feature of Machair soil.</title>
        <authorList>
            <person name="Prole J.R."/>
            <person name="Goodfellow M."/>
            <person name="Allenby N."/>
            <person name="Ward A.C."/>
        </authorList>
    </citation>
    <scope>NUCLEOTIDE SEQUENCE [LARGE SCALE GENOMIC DNA]</scope>
    <source>
        <strain evidence="1 2">MS1.AVA.1</strain>
    </source>
</reference>
<proteinExistence type="predicted"/>
<keyword evidence="2" id="KW-1185">Reference proteome</keyword>